<dbReference type="PROSITE" id="PS51375">
    <property type="entry name" value="PPR"/>
    <property type="match status" value="1"/>
</dbReference>
<gene>
    <name evidence="5" type="ORF">PAHAL_9G358200</name>
</gene>
<dbReference type="InterPro" id="IPR011990">
    <property type="entry name" value="TPR-like_helical_dom_sf"/>
</dbReference>
<dbReference type="GO" id="GO:0009451">
    <property type="term" value="P:RNA modification"/>
    <property type="evidence" value="ECO:0007669"/>
    <property type="project" value="InterPro"/>
</dbReference>
<keyword evidence="1" id="KW-0677">Repeat</keyword>
<reference evidence="5" key="1">
    <citation type="submission" date="2018-04" db="EMBL/GenBank/DDBJ databases">
        <title>WGS assembly of Panicum hallii.</title>
        <authorList>
            <person name="Lovell J."/>
            <person name="Jenkins J."/>
            <person name="Lowry D."/>
            <person name="Mamidi S."/>
            <person name="Sreedasyam A."/>
            <person name="Weng X."/>
            <person name="Barry K."/>
            <person name="Bonette J."/>
            <person name="Campitelli B."/>
            <person name="Daum C."/>
            <person name="Gordon S."/>
            <person name="Gould B."/>
            <person name="Lipzen A."/>
            <person name="Macqueen A."/>
            <person name="Palacio-Mejia J."/>
            <person name="Plott C."/>
            <person name="Shakirov E."/>
            <person name="Shu S."/>
            <person name="Yoshinaga Y."/>
            <person name="Zane M."/>
            <person name="Rokhsar D."/>
            <person name="Grimwood J."/>
            <person name="Schmutz J."/>
            <person name="Juenger T."/>
        </authorList>
    </citation>
    <scope>NUCLEOTIDE SEQUENCE [LARGE SCALE GENOMIC DNA]</scope>
    <source>
        <strain evidence="5">FIL2</strain>
    </source>
</reference>
<accession>A0A2T8I3M9</accession>
<dbReference type="NCBIfam" id="TIGR00756">
    <property type="entry name" value="PPR"/>
    <property type="match status" value="1"/>
</dbReference>
<evidence type="ECO:0000256" key="3">
    <source>
        <dbReference type="PROSITE-ProRule" id="PRU00708"/>
    </source>
</evidence>
<evidence type="ECO:0000256" key="4">
    <source>
        <dbReference type="SAM" id="MobiDB-lite"/>
    </source>
</evidence>
<protein>
    <recommendedName>
        <fullName evidence="6">Pentatricopeptide repeat-containing protein</fullName>
    </recommendedName>
</protein>
<evidence type="ECO:0000256" key="2">
    <source>
        <dbReference type="ARBA" id="ARBA00022946"/>
    </source>
</evidence>
<dbReference type="Proteomes" id="UP000243499">
    <property type="component" value="Chromosome 9"/>
</dbReference>
<organism evidence="5">
    <name type="scientific">Panicum hallii</name>
    <dbReference type="NCBI Taxonomy" id="206008"/>
    <lineage>
        <taxon>Eukaryota</taxon>
        <taxon>Viridiplantae</taxon>
        <taxon>Streptophyta</taxon>
        <taxon>Embryophyta</taxon>
        <taxon>Tracheophyta</taxon>
        <taxon>Spermatophyta</taxon>
        <taxon>Magnoliopsida</taxon>
        <taxon>Liliopsida</taxon>
        <taxon>Poales</taxon>
        <taxon>Poaceae</taxon>
        <taxon>PACMAD clade</taxon>
        <taxon>Panicoideae</taxon>
        <taxon>Panicodae</taxon>
        <taxon>Paniceae</taxon>
        <taxon>Panicinae</taxon>
        <taxon>Panicum</taxon>
        <taxon>Panicum sect. Panicum</taxon>
    </lineage>
</organism>
<feature type="region of interest" description="Disordered" evidence="4">
    <location>
        <begin position="36"/>
        <end position="85"/>
    </location>
</feature>
<dbReference type="Pfam" id="PF01535">
    <property type="entry name" value="PPR"/>
    <property type="match status" value="2"/>
</dbReference>
<dbReference type="AlphaFoldDB" id="A0A2T8I3M9"/>
<evidence type="ECO:0000313" key="5">
    <source>
        <dbReference type="EMBL" id="PVH32269.1"/>
    </source>
</evidence>
<dbReference type="GO" id="GO:0003723">
    <property type="term" value="F:RNA binding"/>
    <property type="evidence" value="ECO:0007669"/>
    <property type="project" value="InterPro"/>
</dbReference>
<dbReference type="PANTHER" id="PTHR47926">
    <property type="entry name" value="PENTATRICOPEPTIDE REPEAT-CONTAINING PROTEIN"/>
    <property type="match status" value="1"/>
</dbReference>
<dbReference type="Gene3D" id="1.25.40.10">
    <property type="entry name" value="Tetratricopeptide repeat domain"/>
    <property type="match status" value="1"/>
</dbReference>
<dbReference type="EMBL" id="CM008054">
    <property type="protein sequence ID" value="PVH32269.1"/>
    <property type="molecule type" value="Genomic_DNA"/>
</dbReference>
<evidence type="ECO:0000256" key="1">
    <source>
        <dbReference type="ARBA" id="ARBA00022737"/>
    </source>
</evidence>
<proteinExistence type="predicted"/>
<keyword evidence="2" id="KW-0809">Transit peptide</keyword>
<sequence>MLLCCSPFCPRIQTCPPPPPLHPSSLPLIVLSSGEKGRSKKSKFHPVRAQAFKSKNQSLPTQSHRADGHGDPTDEDPRGDFPGSAAPSLPDAEAVAFWLRSCRSAAGVRRVHAVALRSLDSLGVFVSNNLISGYLTFDEVADARMVFDQMPEKSVVSWTAMMNGYRKLGRHGEVVRLFLGMLATGMQGALLCCEGWVEQCDSGQCGRALLCSMWRCCRCFNSV</sequence>
<dbReference type="InterPro" id="IPR046960">
    <property type="entry name" value="PPR_At4g14850-like_plant"/>
</dbReference>
<dbReference type="Gramene" id="PVH32269">
    <property type="protein sequence ID" value="PVH32269"/>
    <property type="gene ID" value="PAHAL_9G358200"/>
</dbReference>
<evidence type="ECO:0008006" key="6">
    <source>
        <dbReference type="Google" id="ProtNLM"/>
    </source>
</evidence>
<feature type="repeat" description="PPR" evidence="3">
    <location>
        <begin position="154"/>
        <end position="188"/>
    </location>
</feature>
<name>A0A2T8I3M9_9POAL</name>
<dbReference type="InterPro" id="IPR002885">
    <property type="entry name" value="PPR_rpt"/>
</dbReference>
<feature type="compositionally biased region" description="Polar residues" evidence="4">
    <location>
        <begin position="53"/>
        <end position="63"/>
    </location>
</feature>
<feature type="compositionally biased region" description="Basic and acidic residues" evidence="4">
    <location>
        <begin position="64"/>
        <end position="79"/>
    </location>
</feature>